<reference evidence="1 2" key="1">
    <citation type="submission" date="2008-07" db="EMBL/GenBank/DDBJ databases">
        <authorList>
            <person name="El-Sayed N."/>
            <person name="Caler E."/>
            <person name="Inman J."/>
            <person name="Amedeo P."/>
            <person name="Hass B."/>
            <person name="Wortman J."/>
        </authorList>
    </citation>
    <scope>NUCLEOTIDE SEQUENCE [LARGE SCALE GENOMIC DNA]</scope>
    <source>
        <strain evidence="2">ATCC 50983 / TXsc</strain>
    </source>
</reference>
<dbReference type="InParanoid" id="C5L9G4"/>
<proteinExistence type="predicted"/>
<dbReference type="AlphaFoldDB" id="C5L9G4"/>
<name>C5L9G4_PERM5</name>
<keyword evidence="2" id="KW-1185">Reference proteome</keyword>
<dbReference type="EMBL" id="GG680451">
    <property type="protein sequence ID" value="EER06645.1"/>
    <property type="molecule type" value="Genomic_DNA"/>
</dbReference>
<accession>C5L9G4</accession>
<dbReference type="Proteomes" id="UP000007800">
    <property type="component" value="Unassembled WGS sequence"/>
</dbReference>
<dbReference type="RefSeq" id="XP_002774829.1">
    <property type="nucleotide sequence ID" value="XM_002774783.1"/>
</dbReference>
<protein>
    <submittedName>
        <fullName evidence="1">Uncharacterized protein</fullName>
    </submittedName>
</protein>
<evidence type="ECO:0000313" key="2">
    <source>
        <dbReference type="Proteomes" id="UP000007800"/>
    </source>
</evidence>
<gene>
    <name evidence="1" type="ORF">Pmar_PMAR024206</name>
</gene>
<sequence>MATEGLIRKTAQPSAIAAVCWSYLNFAKYDDDIFLAITDRLDELLSVGEGQPLQLNGHGFLGIMAFLGKFNGGRLTALIERLIEVGFDAVKYANGAIGSCGGWFIPE</sequence>
<organism evidence="2">
    <name type="scientific">Perkinsus marinus (strain ATCC 50983 / TXsc)</name>
    <dbReference type="NCBI Taxonomy" id="423536"/>
    <lineage>
        <taxon>Eukaryota</taxon>
        <taxon>Sar</taxon>
        <taxon>Alveolata</taxon>
        <taxon>Perkinsozoa</taxon>
        <taxon>Perkinsea</taxon>
        <taxon>Perkinsida</taxon>
        <taxon>Perkinsidae</taxon>
        <taxon>Perkinsus</taxon>
    </lineage>
</organism>
<dbReference type="GeneID" id="9056162"/>
<evidence type="ECO:0000313" key="1">
    <source>
        <dbReference type="EMBL" id="EER06645.1"/>
    </source>
</evidence>